<dbReference type="SUPFAM" id="SSF88946">
    <property type="entry name" value="Sigma2 domain of RNA polymerase sigma factors"/>
    <property type="match status" value="1"/>
</dbReference>
<keyword evidence="4" id="KW-0804">Transcription</keyword>
<accession>A0A1N7R409</accession>
<dbReference type="GO" id="GO:0006352">
    <property type="term" value="P:DNA-templated transcription initiation"/>
    <property type="evidence" value="ECO:0007669"/>
    <property type="project" value="InterPro"/>
</dbReference>
<evidence type="ECO:0000256" key="4">
    <source>
        <dbReference type="ARBA" id="ARBA00023163"/>
    </source>
</evidence>
<dbReference type="Pfam" id="PF08281">
    <property type="entry name" value="Sigma70_r4_2"/>
    <property type="match status" value="1"/>
</dbReference>
<evidence type="ECO:0000259" key="6">
    <source>
        <dbReference type="Pfam" id="PF08281"/>
    </source>
</evidence>
<dbReference type="AlphaFoldDB" id="A0A1N7R409"/>
<protein>
    <submittedName>
        <fullName evidence="7">RNA polymerase sigma-70 factor, ECF subfamily</fullName>
    </submittedName>
</protein>
<dbReference type="PANTHER" id="PTHR43133">
    <property type="entry name" value="RNA POLYMERASE ECF-TYPE SIGMA FACTO"/>
    <property type="match status" value="1"/>
</dbReference>
<dbReference type="PANTHER" id="PTHR43133:SF51">
    <property type="entry name" value="RNA POLYMERASE SIGMA FACTOR"/>
    <property type="match status" value="1"/>
</dbReference>
<dbReference type="InterPro" id="IPR036388">
    <property type="entry name" value="WH-like_DNA-bd_sf"/>
</dbReference>
<feature type="domain" description="RNA polymerase sigma-70 region 2" evidence="5">
    <location>
        <begin position="30"/>
        <end position="95"/>
    </location>
</feature>
<dbReference type="InterPro" id="IPR007627">
    <property type="entry name" value="RNA_pol_sigma70_r2"/>
</dbReference>
<dbReference type="EMBL" id="FTOR01000009">
    <property type="protein sequence ID" value="SIT29870.1"/>
    <property type="molecule type" value="Genomic_DNA"/>
</dbReference>
<dbReference type="InterPro" id="IPR013324">
    <property type="entry name" value="RNA_pol_sigma_r3/r4-like"/>
</dbReference>
<organism evidence="7 8">
    <name type="scientific">Filimonas lacunae</name>
    <dbReference type="NCBI Taxonomy" id="477680"/>
    <lineage>
        <taxon>Bacteria</taxon>
        <taxon>Pseudomonadati</taxon>
        <taxon>Bacteroidota</taxon>
        <taxon>Chitinophagia</taxon>
        <taxon>Chitinophagales</taxon>
        <taxon>Chitinophagaceae</taxon>
        <taxon>Filimonas</taxon>
    </lineage>
</organism>
<keyword evidence="3" id="KW-0731">Sigma factor</keyword>
<keyword evidence="8" id="KW-1185">Reference proteome</keyword>
<proteinExistence type="inferred from homology"/>
<evidence type="ECO:0000256" key="1">
    <source>
        <dbReference type="ARBA" id="ARBA00010641"/>
    </source>
</evidence>
<dbReference type="Gene3D" id="1.10.1740.10">
    <property type="match status" value="1"/>
</dbReference>
<dbReference type="Gene3D" id="1.10.10.10">
    <property type="entry name" value="Winged helix-like DNA-binding domain superfamily/Winged helix DNA-binding domain"/>
    <property type="match status" value="1"/>
</dbReference>
<evidence type="ECO:0000256" key="3">
    <source>
        <dbReference type="ARBA" id="ARBA00023082"/>
    </source>
</evidence>
<dbReference type="OrthoDB" id="9785675at2"/>
<dbReference type="InterPro" id="IPR014284">
    <property type="entry name" value="RNA_pol_sigma-70_dom"/>
</dbReference>
<dbReference type="CDD" id="cd06171">
    <property type="entry name" value="Sigma70_r4"/>
    <property type="match status" value="1"/>
</dbReference>
<evidence type="ECO:0000259" key="5">
    <source>
        <dbReference type="Pfam" id="PF04542"/>
    </source>
</evidence>
<evidence type="ECO:0000256" key="2">
    <source>
        <dbReference type="ARBA" id="ARBA00023015"/>
    </source>
</evidence>
<comment type="similarity">
    <text evidence="1">Belongs to the sigma-70 factor family. ECF subfamily.</text>
</comment>
<dbReference type="NCBIfam" id="TIGR02937">
    <property type="entry name" value="sigma70-ECF"/>
    <property type="match status" value="1"/>
</dbReference>
<dbReference type="InterPro" id="IPR039425">
    <property type="entry name" value="RNA_pol_sigma-70-like"/>
</dbReference>
<gene>
    <name evidence="7" type="ORF">SAMN05421788_10963</name>
</gene>
<evidence type="ECO:0000313" key="8">
    <source>
        <dbReference type="Proteomes" id="UP000186917"/>
    </source>
</evidence>
<sequence>MSVHHKHSSTDQYLVDQVLAGNQQAFASIVRQTERLVVQIVFKMIPAPGDRQDMIQDIYLKAFSHLATFQFQAKLSTWLGKISYNTCLHYLEKKKLAFLPETSGPEGEPIDALDQLNQQQSLLQNNVEAALSQKQLAAILDTAVKGLSPPIYQTLITLYHQEELSYAEIGEITSLPEGTVKSYLFRARKLLKENLLSRYKKEEL</sequence>
<feature type="domain" description="RNA polymerase sigma factor 70 region 4 type 2" evidence="6">
    <location>
        <begin position="149"/>
        <end position="191"/>
    </location>
</feature>
<dbReference type="GO" id="GO:0016987">
    <property type="term" value="F:sigma factor activity"/>
    <property type="evidence" value="ECO:0007669"/>
    <property type="project" value="UniProtKB-KW"/>
</dbReference>
<reference evidence="8" key="1">
    <citation type="submission" date="2017-01" db="EMBL/GenBank/DDBJ databases">
        <authorList>
            <person name="Varghese N."/>
            <person name="Submissions S."/>
        </authorList>
    </citation>
    <scope>NUCLEOTIDE SEQUENCE [LARGE SCALE GENOMIC DNA]</scope>
    <source>
        <strain evidence="8">DSM 21054</strain>
    </source>
</reference>
<dbReference type="Pfam" id="PF04542">
    <property type="entry name" value="Sigma70_r2"/>
    <property type="match status" value="1"/>
</dbReference>
<dbReference type="InterPro" id="IPR013325">
    <property type="entry name" value="RNA_pol_sigma_r2"/>
</dbReference>
<dbReference type="RefSeq" id="WP_076381393.1">
    <property type="nucleotide sequence ID" value="NZ_AP017422.1"/>
</dbReference>
<dbReference type="InterPro" id="IPR013249">
    <property type="entry name" value="RNA_pol_sigma70_r4_t2"/>
</dbReference>
<dbReference type="GO" id="GO:0003677">
    <property type="term" value="F:DNA binding"/>
    <property type="evidence" value="ECO:0007669"/>
    <property type="project" value="InterPro"/>
</dbReference>
<dbReference type="SUPFAM" id="SSF88659">
    <property type="entry name" value="Sigma3 and sigma4 domains of RNA polymerase sigma factors"/>
    <property type="match status" value="1"/>
</dbReference>
<keyword evidence="2" id="KW-0805">Transcription regulation</keyword>
<dbReference type="STRING" id="477680.SAMN05421788_10963"/>
<dbReference type="Proteomes" id="UP000186917">
    <property type="component" value="Unassembled WGS sequence"/>
</dbReference>
<name>A0A1N7R409_9BACT</name>
<evidence type="ECO:0000313" key="7">
    <source>
        <dbReference type="EMBL" id="SIT29870.1"/>
    </source>
</evidence>